<evidence type="ECO:0000256" key="1">
    <source>
        <dbReference type="SAM" id="MobiDB-lite"/>
    </source>
</evidence>
<accession>A0A2N9EP52</accession>
<protein>
    <submittedName>
        <fullName evidence="2">Uncharacterized protein</fullName>
    </submittedName>
</protein>
<organism evidence="2">
    <name type="scientific">Fagus sylvatica</name>
    <name type="common">Beechnut</name>
    <dbReference type="NCBI Taxonomy" id="28930"/>
    <lineage>
        <taxon>Eukaryota</taxon>
        <taxon>Viridiplantae</taxon>
        <taxon>Streptophyta</taxon>
        <taxon>Embryophyta</taxon>
        <taxon>Tracheophyta</taxon>
        <taxon>Spermatophyta</taxon>
        <taxon>Magnoliopsida</taxon>
        <taxon>eudicotyledons</taxon>
        <taxon>Gunneridae</taxon>
        <taxon>Pentapetalae</taxon>
        <taxon>rosids</taxon>
        <taxon>fabids</taxon>
        <taxon>Fagales</taxon>
        <taxon>Fagaceae</taxon>
        <taxon>Fagus</taxon>
    </lineage>
</organism>
<name>A0A2N9EP52_FAGSY</name>
<sequence>MSAKGVLCSPLECFSSNINEDSSKPDLIHEHASEGFFREALPTHLNGQADNKLDDQADDKHNSELDENLVLFRGKDVGHLDWESLSLLDKEDAHDPQPSLCPNLLPNLHRERELGDEDVFDNEKIEEKRYEVSLFETVYAYQVRPSRPKMGPGDPMRPRSGHGDRVRSWRPMRGLGDRVRPWRPKTSHGDQKKPWRLKTCPTNQKKPWRLKTSPTDQNKL</sequence>
<reference evidence="2" key="1">
    <citation type="submission" date="2018-02" db="EMBL/GenBank/DDBJ databases">
        <authorList>
            <person name="Cohen D.B."/>
            <person name="Kent A.D."/>
        </authorList>
    </citation>
    <scope>NUCLEOTIDE SEQUENCE</scope>
</reference>
<evidence type="ECO:0000313" key="2">
    <source>
        <dbReference type="EMBL" id="SPC76471.1"/>
    </source>
</evidence>
<gene>
    <name evidence="2" type="ORF">FSB_LOCUS4353</name>
</gene>
<dbReference type="AlphaFoldDB" id="A0A2N9EP52"/>
<dbReference type="EMBL" id="OIVN01000222">
    <property type="protein sequence ID" value="SPC76471.1"/>
    <property type="molecule type" value="Genomic_DNA"/>
</dbReference>
<feature type="region of interest" description="Disordered" evidence="1">
    <location>
        <begin position="145"/>
        <end position="220"/>
    </location>
</feature>
<proteinExistence type="predicted"/>